<dbReference type="EMBL" id="JBCNJP010000007">
    <property type="protein sequence ID" value="KAK9075835.1"/>
    <property type="molecule type" value="Genomic_DNA"/>
</dbReference>
<reference evidence="6 7" key="1">
    <citation type="submission" date="2024-04" db="EMBL/GenBank/DDBJ databases">
        <title>The reference genome of an endangered Asteraceae, Deinandra increscens subsp. villosa, native to the Central Coast of California.</title>
        <authorList>
            <person name="Guilliams M."/>
            <person name="Hasenstab-Lehman K."/>
            <person name="Meyer R."/>
            <person name="Mcevoy S."/>
        </authorList>
    </citation>
    <scope>NUCLEOTIDE SEQUENCE [LARGE SCALE GENOMIC DNA]</scope>
    <source>
        <tissue evidence="6">Leaf</tissue>
    </source>
</reference>
<sequence>MPVTPITDSKPRVPVNPNSALAAGGSSSRARPAVPHVGEVSDLIHTQHVADVSASLLSTSTAVSSFDSQQIGSLSSLITPAPPTHTCPSILRQPHQCTSSLLSLATPLTHRHTHISAMTSSLSLPAHTSMPTLSNASLRTRARKRATAIAVASNTYGNANVAHPDVQSISSSQAAAIPITRKRARTSAITSLASSPTHTSLEGLSDISLRTDTSSSRSTNDEPVTPVVPSRRRGRRTRVPPPRTEDSPTASSTNSPPVETNTRVSMNMYYSYQIHDRLGVYTIALHGAKLFQQYLVDAYIAIERNRLDYFAQNQNDLRTDILRGVEDAIGRGDTHGRNIGKRIILPSSFTGGPRYMYKHYQDALAICRVHGNPQYFITFTCNANWPEIQRELNKTPLLSAQDRADLIARVFEMKVDSFILFLKEERPFGVVAADLYTIEFQKRGLPHCHTLLWVTEQFRVRDAEQIDSFICAEFPDKDSDPLLHRIVADTMVHGPCGLLNNGASCMHGGTCYKNFPKPYESVTRIDDKGRAFYRRRQNSQKVQKGRAIVDCGYVVPYNKDLSLRFRAHINVEHCGWSMMIKYLFKYISKGPDRVKYSVGSGGHGNEIGSSSATDDTIDEIKNFVDGRFICPHEAAWRILNFPIHHRDPAVQALCVHLPNQQNLTFREQSSLQEIVDNPAGRRTTLTEWLHCNNTDPAGRHLRYVDYLKRYRWDLRHKTWIRRTSRKKASIGRLVYVHPTSGELFYLRMLLNHKTGCRSFNDIKTVSGLIHPTYRAACEAMGLIGDDTEWALTFEEAALWATARELRFLFVQMLLFCEISNPLVLWTQHWDSMSDDIIQRITNETNVDPKSIPTGDVQQQILYELEKLLNTSSCYSTLSNYGLPMPEGDLLKLINNRLLMEERCYDRESLGLEHERCRASMHPKQLQIYDLVMQSYHSKKQVLLFIYGHGGTGKTFLWNTIISAIRSAGDIVLAVAGSGIASLLLPSGRTAHSRFQIPIDITDESVCNMTKGSPLAGLLREASLIIWDEAPMIDRRCFECLDRTLQDILDKKGVPFGGKSVLLGGDFRQTLPIKKRAGKAKVIASSLPKSYLWPHFRLIKLTQNMRLLRHGVPAEERESIGRFSQWLVDVGDGRLGTRMATSSLEYRDVVIPREHLIDSGDDPLLQLIRFIYDDATLAAPTAINLSDKAIVCPKNITANEINKKVLHISPGAISTYLSTDSITPRANDGGNSEILYPEEYLNTLSFSGLPSHCLELKVNTPVILLRNINQTCGMCNGTRLIVTQLLPRVIEATIITGNSIGNRVYIPRITFLYDDKELPFIFRRRQYPLRLCYAMTINKSQGQSLSKIGVYLPQPVFGHGQLYVAFSRATSPSSLKVLIVPQQGLPNNTTRNIVYSDFLEEIEDNQVRVLHKWKPYKDGDIYSYLLVDKSGNGIQATFDLDEEEDMDRLIAVSKCYVLDKYTCKYALTVLKVTPHPASIKVGKNISIADVEDDGSIPNYYFNFYPFDQLYLRKDYHKILTGSFFFSNPLQRHLLLHLSMANEMPPATEPVPLQMGVPMRIADVTLNSTPRPLEVRVLNMWKTFCADPTMTCLLVDKYHDTIQAIFKQTEYSEVGKKLKVGTAYLLSKYTITLPPKFDKASPHPCALRIQGNVIAYSLGSREDIPLRCFNLVPRYHLNSKPYTDRQLIDYMGRVTDLEVAEIDDNTTVLRMQLEAPGCLPVTVSLWDLIYKGLDIRRFTKIDREVIVVATALRVVTRGGAIRLQCTGGTQVFIDPGSVARNDMARYFRLARGEHRLRRLAVRHVSETYPVPGLPVTQLSTLYTETEDTLLDQTYLIACSVIKLPLTQEWYKITCVACDAIVNTQRQPHGCPTHGDRYLLYRYTVRCTMDDDSAKINVLLSDASLITMTGVRCFNLITIDGFTNVNILPTPIANLIHTKWLLTVNQGRRLTDSMLEFRGTGVSPIPIAVVKPGEPVTHDIGTSEDRWEPGIDLDSETQDILDMPEGSIEDSGIVGRHLYVVS</sequence>
<dbReference type="GO" id="GO:0005524">
    <property type="term" value="F:ATP binding"/>
    <property type="evidence" value="ECO:0007669"/>
    <property type="project" value="UniProtKB-KW"/>
</dbReference>
<dbReference type="InterPro" id="IPR027417">
    <property type="entry name" value="P-loop_NTPase"/>
</dbReference>
<feature type="domain" description="Helitron helicase-like" evidence="4">
    <location>
        <begin position="269"/>
        <end position="452"/>
    </location>
</feature>
<dbReference type="CDD" id="cd18809">
    <property type="entry name" value="SF1_C_RecD"/>
    <property type="match status" value="1"/>
</dbReference>
<evidence type="ECO:0000259" key="4">
    <source>
        <dbReference type="Pfam" id="PF14214"/>
    </source>
</evidence>
<keyword evidence="1" id="KW-0233">DNA recombination</keyword>
<dbReference type="Pfam" id="PF21530">
    <property type="entry name" value="Pif1_2B_dom"/>
    <property type="match status" value="1"/>
</dbReference>
<feature type="compositionally biased region" description="Polar residues" evidence="2">
    <location>
        <begin position="247"/>
        <end position="260"/>
    </location>
</feature>
<gene>
    <name evidence="6" type="ORF">SSX86_004164</name>
</gene>
<dbReference type="FunFam" id="3.40.50.300:FF:002884">
    <property type="entry name" value="ATP-dependent DNA helicase"/>
    <property type="match status" value="1"/>
</dbReference>
<keyword evidence="1" id="KW-0234">DNA repair</keyword>
<keyword evidence="1" id="KW-0067">ATP-binding</keyword>
<dbReference type="PANTHER" id="PTHR10492">
    <property type="match status" value="1"/>
</dbReference>
<feature type="compositionally biased region" description="Low complexity" evidence="2">
    <location>
        <begin position="210"/>
        <end position="229"/>
    </location>
</feature>
<feature type="region of interest" description="Disordered" evidence="2">
    <location>
        <begin position="210"/>
        <end position="260"/>
    </location>
</feature>
<keyword evidence="7" id="KW-1185">Reference proteome</keyword>
<dbReference type="GO" id="GO:0000723">
    <property type="term" value="P:telomere maintenance"/>
    <property type="evidence" value="ECO:0007669"/>
    <property type="project" value="InterPro"/>
</dbReference>
<dbReference type="GO" id="GO:0006281">
    <property type="term" value="P:DNA repair"/>
    <property type="evidence" value="ECO:0007669"/>
    <property type="project" value="UniProtKB-KW"/>
</dbReference>
<evidence type="ECO:0000313" key="7">
    <source>
        <dbReference type="Proteomes" id="UP001408789"/>
    </source>
</evidence>
<keyword evidence="1" id="KW-0227">DNA damage</keyword>
<evidence type="ECO:0000259" key="5">
    <source>
        <dbReference type="Pfam" id="PF21530"/>
    </source>
</evidence>
<dbReference type="Pfam" id="PF05970">
    <property type="entry name" value="PIF1"/>
    <property type="match status" value="1"/>
</dbReference>
<dbReference type="GO" id="GO:0006310">
    <property type="term" value="P:DNA recombination"/>
    <property type="evidence" value="ECO:0007669"/>
    <property type="project" value="UniProtKB-KW"/>
</dbReference>
<dbReference type="GO" id="GO:0016787">
    <property type="term" value="F:hydrolase activity"/>
    <property type="evidence" value="ECO:0007669"/>
    <property type="project" value="UniProtKB-KW"/>
</dbReference>
<organism evidence="6 7">
    <name type="scientific">Deinandra increscens subsp. villosa</name>
    <dbReference type="NCBI Taxonomy" id="3103831"/>
    <lineage>
        <taxon>Eukaryota</taxon>
        <taxon>Viridiplantae</taxon>
        <taxon>Streptophyta</taxon>
        <taxon>Embryophyta</taxon>
        <taxon>Tracheophyta</taxon>
        <taxon>Spermatophyta</taxon>
        <taxon>Magnoliopsida</taxon>
        <taxon>eudicotyledons</taxon>
        <taxon>Gunneridae</taxon>
        <taxon>Pentapetalae</taxon>
        <taxon>asterids</taxon>
        <taxon>campanulids</taxon>
        <taxon>Asterales</taxon>
        <taxon>Asteraceae</taxon>
        <taxon>Asteroideae</taxon>
        <taxon>Heliantheae alliance</taxon>
        <taxon>Madieae</taxon>
        <taxon>Madiinae</taxon>
        <taxon>Deinandra</taxon>
    </lineage>
</organism>
<dbReference type="Gene3D" id="3.40.50.300">
    <property type="entry name" value="P-loop containing nucleotide triphosphate hydrolases"/>
    <property type="match status" value="1"/>
</dbReference>
<dbReference type="InterPro" id="IPR025476">
    <property type="entry name" value="Helitron_helicase-like"/>
</dbReference>
<comment type="cofactor">
    <cofactor evidence="1">
        <name>Mg(2+)</name>
        <dbReference type="ChEBI" id="CHEBI:18420"/>
    </cofactor>
</comment>
<feature type="domain" description="DNA helicase Pif1-like 2B" evidence="5">
    <location>
        <begin position="1238"/>
        <end position="1284"/>
    </location>
</feature>
<feature type="compositionally biased region" description="Low complexity" evidence="2">
    <location>
        <begin position="16"/>
        <end position="33"/>
    </location>
</feature>
<dbReference type="Proteomes" id="UP001408789">
    <property type="component" value="Unassembled WGS sequence"/>
</dbReference>
<evidence type="ECO:0000256" key="2">
    <source>
        <dbReference type="SAM" id="MobiDB-lite"/>
    </source>
</evidence>
<feature type="domain" description="DNA helicase Pif1-like DEAD-box helicase" evidence="3">
    <location>
        <begin position="922"/>
        <end position="1135"/>
    </location>
</feature>
<dbReference type="InterPro" id="IPR012340">
    <property type="entry name" value="NA-bd_OB-fold"/>
</dbReference>
<dbReference type="GO" id="GO:0043139">
    <property type="term" value="F:5'-3' DNA helicase activity"/>
    <property type="evidence" value="ECO:0007669"/>
    <property type="project" value="UniProtKB-EC"/>
</dbReference>
<accession>A0AAP0DIQ6</accession>
<dbReference type="PANTHER" id="PTHR10492:SF96">
    <property type="entry name" value="ATP-DEPENDENT DNA HELICASE"/>
    <property type="match status" value="1"/>
</dbReference>
<feature type="region of interest" description="Disordered" evidence="2">
    <location>
        <begin position="1"/>
        <end position="33"/>
    </location>
</feature>
<dbReference type="SUPFAM" id="SSF52540">
    <property type="entry name" value="P-loop containing nucleoside triphosphate hydrolases"/>
    <property type="match status" value="2"/>
</dbReference>
<name>A0AAP0DIQ6_9ASTR</name>
<dbReference type="InterPro" id="IPR010285">
    <property type="entry name" value="DNA_helicase_pif1-like_DEAD"/>
</dbReference>
<comment type="caution">
    <text evidence="6">The sequence shown here is derived from an EMBL/GenBank/DDBJ whole genome shotgun (WGS) entry which is preliminary data.</text>
</comment>
<dbReference type="Gene3D" id="2.40.50.140">
    <property type="entry name" value="Nucleic acid-binding proteins"/>
    <property type="match status" value="2"/>
</dbReference>
<evidence type="ECO:0000256" key="1">
    <source>
        <dbReference type="RuleBase" id="RU363044"/>
    </source>
</evidence>
<keyword evidence="1" id="KW-0547">Nucleotide-binding</keyword>
<comment type="catalytic activity">
    <reaction evidence="1">
        <text>ATP + H2O = ADP + phosphate + H(+)</text>
        <dbReference type="Rhea" id="RHEA:13065"/>
        <dbReference type="ChEBI" id="CHEBI:15377"/>
        <dbReference type="ChEBI" id="CHEBI:15378"/>
        <dbReference type="ChEBI" id="CHEBI:30616"/>
        <dbReference type="ChEBI" id="CHEBI:43474"/>
        <dbReference type="ChEBI" id="CHEBI:456216"/>
        <dbReference type="EC" id="5.6.2.3"/>
    </reaction>
</comment>
<keyword evidence="1" id="KW-0378">Hydrolase</keyword>
<dbReference type="Pfam" id="PF14214">
    <property type="entry name" value="Helitron_like_N"/>
    <property type="match status" value="1"/>
</dbReference>
<proteinExistence type="inferred from homology"/>
<comment type="similarity">
    <text evidence="1">Belongs to the helicase family.</text>
</comment>
<protein>
    <recommendedName>
        <fullName evidence="1">ATP-dependent DNA helicase</fullName>
        <ecNumber evidence="1">5.6.2.3</ecNumber>
    </recommendedName>
</protein>
<evidence type="ECO:0000259" key="3">
    <source>
        <dbReference type="Pfam" id="PF05970"/>
    </source>
</evidence>
<dbReference type="EC" id="5.6.2.3" evidence="1"/>
<keyword evidence="1" id="KW-0347">Helicase</keyword>
<evidence type="ECO:0000313" key="6">
    <source>
        <dbReference type="EMBL" id="KAK9075835.1"/>
    </source>
</evidence>
<dbReference type="InterPro" id="IPR049163">
    <property type="entry name" value="Pif1-like_2B_dom"/>
</dbReference>